<feature type="compositionally biased region" description="Low complexity" evidence="1">
    <location>
        <begin position="983"/>
        <end position="1012"/>
    </location>
</feature>
<feature type="region of interest" description="Disordered" evidence="1">
    <location>
        <begin position="1125"/>
        <end position="1177"/>
    </location>
</feature>
<evidence type="ECO:0000259" key="3">
    <source>
        <dbReference type="Pfam" id="PF13472"/>
    </source>
</evidence>
<keyword evidence="5" id="KW-1185">Reference proteome</keyword>
<accession>A0A9X0CRA5</accession>
<keyword evidence="2" id="KW-0472">Membrane</keyword>
<reference evidence="4" key="1">
    <citation type="submission" date="2023-01" db="EMBL/GenBank/DDBJ databases">
        <title>Genome assembly of the deep-sea coral Lophelia pertusa.</title>
        <authorList>
            <person name="Herrera S."/>
            <person name="Cordes E."/>
        </authorList>
    </citation>
    <scope>NUCLEOTIDE SEQUENCE</scope>
    <source>
        <strain evidence="4">USNM1676648</strain>
        <tissue evidence="4">Polyp</tissue>
    </source>
</reference>
<dbReference type="Gene3D" id="3.40.50.1110">
    <property type="entry name" value="SGNH hydrolase"/>
    <property type="match status" value="1"/>
</dbReference>
<name>A0A9X0CRA5_9CNID</name>
<dbReference type="Proteomes" id="UP001163046">
    <property type="component" value="Unassembled WGS sequence"/>
</dbReference>
<sequence length="1447" mass="165709">MVGEQGNRTSGARGCGTASVPQSYWWKRIHNLNARSRLQEVSGSLNCAERFSSLVSCHRGYGSVAFYAVFSLFILTFLYTIWKIVSAHSRSARRPGSGNSTSATKLSPTEHVPTGYASAHGWIKTENILDHFHQSVKKLRPFQNEAPQRKPSPAIYSRPENEERDKISSVTNNVDYPIRGNDMLGNPSPTWPSSGRTTKRFYNYYPAGSYNTGQPPVNYPYPYPTAFTPSFPTVPYPTAFNPSFPTVPYRTVFNPYFRLPFPGGINNNQRFPFGTKASNLIPYNSNSEGIFNEKAAPLSSPFANVSYRAPYYFPTSKSTLPQSSYDNSYYGDSTFQNTGGVAQTSPSPLISFLTESSHHADKLQHHKKQSKRKRKKPRRKITRHNKKKSNHFRKQPQRKITRHNRKKPNHFKKHLEYEYIEDIEEKSNRNSKKARSTRHRKVKGNKKTIKHIRKKYHEKKMNKDRRYGISKHRGSHARKYKRTHISTKGHKDHYTQHHTRKHLKIHHKKLPDISRKYRRTNIPHPQKSTKASYLKPSRHVSPKKHFRAIHRRPKHLHVHRASHRRHHNILDFKLYRRYRKHHSVDDEIDGKWKVSRHRVRTCKLIHQFSTRGTVKITRTIGHNRRFLHTLLICRPVRLRIRRGHHRRRFSLKYAQLCSKKWYVTKGVIHVHETSLNDQEIPRYNVRICEPSYAHAMKLLPGKGKETKVWNIAETFVRKMEKEDVKSTSMKRDMHKHNHKKRDMHKHNHKKRDMHKHNHKKRKTNQHKEKKKENTSEKGGSNKKPRKHLSRGNHVRKTVKHTINRHHESKYSHHVKQRVKQSKSAKKSHDKGKKKHDRTLKDASKNNKKDSPNKTKSGVENSDKLFYGKLLKVLKLAKMYDKKKANTTMNDDVFDSLEAVLAQSQNVTKTSMHNKHNSATELNGKKNKTTKHKSRQKISPKQTQKSKEKSTDNIQKLLAKILPAVVGIIKGDTNGGESAVTMVTTKPTKPTTTQKTSTSKPTPTSQIPPSKTTNNIEDIMKNILPLLLKRAGKAQRNPLPGLKSKPRAKKPPSPPKQRSPQPKKPMDKSSLTSILSSLGLGNLVSNSLSSTILTKEAAVTKKLAMKPTQRSTITRLTSTLLPKIPVQSPVTRSTPTPSVTTIQAPPPLKQPDTVRPSARPPGVQSTHPPAISQISAQPLPPVPLSVPSSVQLPVPQPASSQISAPISTLQSAVFPQGINPDPYSRSILCFGDSLTSGFYNHGHNFHPYSQRLSQLLNSEGRLKYYVKTSGKVREMAHGSMSKRLPEVLGNSSRFDWVIILGGTNDVAHVKNFGDDDSFMNQLINIWKPRIVRDIEVLHEIAHKYGARTVLLTVPETAYEAWPSYKTLWVMRNRLNQDLRDYALRSQGNVVLCDLAAKLPRHSLSPQAQALLWNDHLHLTPYGYDKMAEIVYQCLKPYLTQQDTSRDNI</sequence>
<feature type="region of interest" description="Disordered" evidence="1">
    <location>
        <begin position="971"/>
        <end position="1015"/>
    </location>
</feature>
<feature type="compositionally biased region" description="Polar residues" evidence="1">
    <location>
        <begin position="907"/>
        <end position="920"/>
    </location>
</feature>
<gene>
    <name evidence="4" type="ORF">OS493_026454</name>
</gene>
<feature type="transmembrane region" description="Helical" evidence="2">
    <location>
        <begin position="60"/>
        <end position="82"/>
    </location>
</feature>
<feature type="compositionally biased region" description="Basic residues" evidence="1">
    <location>
        <begin position="732"/>
        <end position="769"/>
    </location>
</feature>
<evidence type="ECO:0000313" key="5">
    <source>
        <dbReference type="Proteomes" id="UP001163046"/>
    </source>
</evidence>
<feature type="region of interest" description="Disordered" evidence="1">
    <location>
        <begin position="720"/>
        <end position="859"/>
    </location>
</feature>
<feature type="compositionally biased region" description="Basic residues" evidence="1">
    <location>
        <begin position="780"/>
        <end position="803"/>
    </location>
</feature>
<dbReference type="EMBL" id="MU826848">
    <property type="protein sequence ID" value="KAJ7371353.1"/>
    <property type="molecule type" value="Genomic_DNA"/>
</dbReference>
<dbReference type="InterPro" id="IPR051532">
    <property type="entry name" value="Ester_Hydrolysis_Enzymes"/>
</dbReference>
<feature type="compositionally biased region" description="Polar residues" evidence="1">
    <location>
        <begin position="97"/>
        <end position="107"/>
    </location>
</feature>
<evidence type="ECO:0000256" key="1">
    <source>
        <dbReference type="SAM" id="MobiDB-lite"/>
    </source>
</evidence>
<proteinExistence type="predicted"/>
<dbReference type="GO" id="GO:0004622">
    <property type="term" value="F:phosphatidylcholine lysophospholipase activity"/>
    <property type="evidence" value="ECO:0007669"/>
    <property type="project" value="TreeGrafter"/>
</dbReference>
<feature type="compositionally biased region" description="Basic residues" evidence="1">
    <location>
        <begin position="364"/>
        <end position="413"/>
    </location>
</feature>
<feature type="region of interest" description="Disordered" evidence="1">
    <location>
        <begin position="357"/>
        <end position="449"/>
    </location>
</feature>
<feature type="compositionally biased region" description="Basic residues" evidence="1">
    <location>
        <begin position="811"/>
        <end position="837"/>
    </location>
</feature>
<organism evidence="4 5">
    <name type="scientific">Desmophyllum pertusum</name>
    <dbReference type="NCBI Taxonomy" id="174260"/>
    <lineage>
        <taxon>Eukaryota</taxon>
        <taxon>Metazoa</taxon>
        <taxon>Cnidaria</taxon>
        <taxon>Anthozoa</taxon>
        <taxon>Hexacorallia</taxon>
        <taxon>Scleractinia</taxon>
        <taxon>Caryophylliina</taxon>
        <taxon>Caryophylliidae</taxon>
        <taxon>Desmophyllum</taxon>
    </lineage>
</organism>
<dbReference type="PANTHER" id="PTHR30383:SF5">
    <property type="entry name" value="SGNH HYDROLASE-TYPE ESTERASE DOMAIN-CONTAINING PROTEIN"/>
    <property type="match status" value="1"/>
</dbReference>
<feature type="compositionally biased region" description="Basic residues" evidence="1">
    <location>
        <begin position="924"/>
        <end position="937"/>
    </location>
</feature>
<evidence type="ECO:0000256" key="2">
    <source>
        <dbReference type="SAM" id="Phobius"/>
    </source>
</evidence>
<dbReference type="PANTHER" id="PTHR30383">
    <property type="entry name" value="THIOESTERASE 1/PROTEASE 1/LYSOPHOSPHOLIPASE L1"/>
    <property type="match status" value="1"/>
</dbReference>
<feature type="region of interest" description="Disordered" evidence="1">
    <location>
        <begin position="140"/>
        <end position="168"/>
    </location>
</feature>
<dbReference type="InterPro" id="IPR036514">
    <property type="entry name" value="SGNH_hydro_sf"/>
</dbReference>
<feature type="domain" description="SGNH hydrolase-type esterase" evidence="3">
    <location>
        <begin position="1228"/>
        <end position="1423"/>
    </location>
</feature>
<feature type="region of interest" description="Disordered" evidence="1">
    <location>
        <begin position="91"/>
        <end position="112"/>
    </location>
</feature>
<dbReference type="InterPro" id="IPR013830">
    <property type="entry name" value="SGNH_hydro"/>
</dbReference>
<dbReference type="OrthoDB" id="408760at2759"/>
<keyword evidence="2" id="KW-0812">Transmembrane</keyword>
<feature type="compositionally biased region" description="Basic and acidic residues" evidence="1">
    <location>
        <begin position="720"/>
        <end position="731"/>
    </location>
</feature>
<feature type="region of interest" description="Disordered" evidence="1">
    <location>
        <begin position="907"/>
        <end position="950"/>
    </location>
</feature>
<dbReference type="SUPFAM" id="SSF52266">
    <property type="entry name" value="SGNH hydrolase"/>
    <property type="match status" value="1"/>
</dbReference>
<feature type="compositionally biased region" description="Basic and acidic residues" evidence="1">
    <location>
        <begin position="838"/>
        <end position="852"/>
    </location>
</feature>
<feature type="region of interest" description="Disordered" evidence="1">
    <location>
        <begin position="1035"/>
        <end position="1069"/>
    </location>
</feature>
<protein>
    <recommendedName>
        <fullName evidence="3">SGNH hydrolase-type esterase domain-containing protein</fullName>
    </recommendedName>
</protein>
<feature type="compositionally biased region" description="Basic residues" evidence="1">
    <location>
        <begin position="429"/>
        <end position="449"/>
    </location>
</feature>
<dbReference type="Pfam" id="PF13472">
    <property type="entry name" value="Lipase_GDSL_2"/>
    <property type="match status" value="1"/>
</dbReference>
<evidence type="ECO:0000313" key="4">
    <source>
        <dbReference type="EMBL" id="KAJ7371353.1"/>
    </source>
</evidence>
<comment type="caution">
    <text evidence="4">The sequence shown here is derived from an EMBL/GenBank/DDBJ whole genome shotgun (WGS) entry which is preliminary data.</text>
</comment>
<dbReference type="CDD" id="cd00229">
    <property type="entry name" value="SGNH_hydrolase"/>
    <property type="match status" value="1"/>
</dbReference>
<keyword evidence="2" id="KW-1133">Transmembrane helix</keyword>
<feature type="compositionally biased region" description="Low complexity" evidence="1">
    <location>
        <begin position="1125"/>
        <end position="1140"/>
    </location>
</feature>